<name>A0A9N8KG77_9PEZI</name>
<dbReference type="InterPro" id="IPR038883">
    <property type="entry name" value="AN11006-like"/>
</dbReference>
<protein>
    <submittedName>
        <fullName evidence="2">Uncharacterized protein</fullName>
    </submittedName>
</protein>
<evidence type="ECO:0000313" key="3">
    <source>
        <dbReference type="Proteomes" id="UP000745764"/>
    </source>
</evidence>
<accession>A0A9N8KG77</accession>
<dbReference type="OrthoDB" id="5397846at2759"/>
<keyword evidence="3" id="KW-1185">Reference proteome</keyword>
<feature type="region of interest" description="Disordered" evidence="1">
    <location>
        <begin position="45"/>
        <end position="120"/>
    </location>
</feature>
<proteinExistence type="predicted"/>
<reference evidence="2" key="1">
    <citation type="submission" date="2020-06" db="EMBL/GenBank/DDBJ databases">
        <authorList>
            <person name="Onetto C."/>
        </authorList>
    </citation>
    <scope>NUCLEOTIDE SEQUENCE</scope>
</reference>
<comment type="caution">
    <text evidence="2">The sequence shown here is derived from an EMBL/GenBank/DDBJ whole genome shotgun (WGS) entry which is preliminary data.</text>
</comment>
<organism evidence="2 3">
    <name type="scientific">Aureobasidium uvarum</name>
    <dbReference type="NCBI Taxonomy" id="2773716"/>
    <lineage>
        <taxon>Eukaryota</taxon>
        <taxon>Fungi</taxon>
        <taxon>Dikarya</taxon>
        <taxon>Ascomycota</taxon>
        <taxon>Pezizomycotina</taxon>
        <taxon>Dothideomycetes</taxon>
        <taxon>Dothideomycetidae</taxon>
        <taxon>Dothideales</taxon>
        <taxon>Saccotheciaceae</taxon>
        <taxon>Aureobasidium</taxon>
    </lineage>
</organism>
<dbReference type="AlphaFoldDB" id="A0A9N8KG77"/>
<gene>
    <name evidence="2" type="ORF">AWRI4620_LOCUS3338</name>
</gene>
<dbReference type="PANTHER" id="PTHR42085:SF8">
    <property type="entry name" value="F-BOX DOMAIN-CONTAINING PROTEIN"/>
    <property type="match status" value="1"/>
</dbReference>
<evidence type="ECO:0000256" key="1">
    <source>
        <dbReference type="SAM" id="MobiDB-lite"/>
    </source>
</evidence>
<feature type="compositionally biased region" description="Polar residues" evidence="1">
    <location>
        <begin position="96"/>
        <end position="111"/>
    </location>
</feature>
<dbReference type="EMBL" id="CAINUL010000003">
    <property type="protein sequence ID" value="CAD0109083.1"/>
    <property type="molecule type" value="Genomic_DNA"/>
</dbReference>
<sequence length="403" mass="45459">MSFCETSMPSGLSPSQRLQVMGTYMYSQCSTTALTLARSLLGQKRKCDSPEDDNHDVDESTTGSEAPAPFRNLRKRPRVSYVEPTEFDIESDADSGYNSDSSVEWGSCTKQTKNKRPREKPVKPFPFLSLPTELRNKIYLLALQDPDGMVLNEGWRAYRRVPQRGQYHRYNNNNDRYDGLANLNFTRNVDSQGNRLPDSTVCTLLPSLLAVSKQIYAEAAAILYAQPLHFENTTALHSFLAPLSSQTASLIRSITIHTYETWGRGIRKAMNVSALTLLRSCSNLQMLRIEAFDHYNHWGRYGARPSAQEAGKREGSRIAQQIYRDAAFWLDTIDAEKALQILDLKGLQREIHPNSQHPQEYDRAVETLKVANSAYADELTSLIMRTGKAKKSSRKSKAAFSSD</sequence>
<evidence type="ECO:0000313" key="2">
    <source>
        <dbReference type="EMBL" id="CAD0109083.1"/>
    </source>
</evidence>
<dbReference type="Proteomes" id="UP000745764">
    <property type="component" value="Unassembled WGS sequence"/>
</dbReference>
<dbReference type="PANTHER" id="PTHR42085">
    <property type="entry name" value="F-BOX DOMAIN-CONTAINING PROTEIN"/>
    <property type="match status" value="1"/>
</dbReference>